<feature type="signal peptide" evidence="5">
    <location>
        <begin position="1"/>
        <end position="24"/>
    </location>
</feature>
<dbReference type="PANTHER" id="PTHR34450">
    <property type="entry name" value="DEFENSIN-LIKE PROTEIN 245-RELATED"/>
    <property type="match status" value="1"/>
</dbReference>
<evidence type="ECO:0000256" key="1">
    <source>
        <dbReference type="ARBA" id="ARBA00004613"/>
    </source>
</evidence>
<comment type="subcellular location">
    <subcellularLocation>
        <location evidence="1">Secreted</location>
    </subcellularLocation>
</comment>
<reference evidence="6" key="1">
    <citation type="submission" date="2019-09" db="EMBL/GenBank/DDBJ databases">
        <title>Draft genome information of white flower Hibiscus syriacus.</title>
        <authorList>
            <person name="Kim Y.-M."/>
        </authorList>
    </citation>
    <scope>NUCLEOTIDE SEQUENCE [LARGE SCALE GENOMIC DNA]</scope>
    <source>
        <strain evidence="6">YM2019G1</strain>
    </source>
</reference>
<comment type="similarity">
    <text evidence="2">Belongs to the DEFL family.</text>
</comment>
<keyword evidence="3" id="KW-0964">Secreted</keyword>
<feature type="chain" id="PRO_5025420478" evidence="5">
    <location>
        <begin position="25"/>
        <end position="84"/>
    </location>
</feature>
<evidence type="ECO:0000313" key="6">
    <source>
        <dbReference type="EMBL" id="KAE8699055.1"/>
    </source>
</evidence>
<dbReference type="Proteomes" id="UP000436088">
    <property type="component" value="Unassembled WGS sequence"/>
</dbReference>
<dbReference type="Pfam" id="PF06876">
    <property type="entry name" value="SCRL"/>
    <property type="match status" value="1"/>
</dbReference>
<dbReference type="GO" id="GO:0005576">
    <property type="term" value="C:extracellular region"/>
    <property type="evidence" value="ECO:0007669"/>
    <property type="project" value="UniProtKB-SubCell"/>
</dbReference>
<evidence type="ECO:0000256" key="5">
    <source>
        <dbReference type="SAM" id="SignalP"/>
    </source>
</evidence>
<dbReference type="PANTHER" id="PTHR34450:SF2">
    <property type="entry name" value="SCR-LIKE PROTEIN"/>
    <property type="match status" value="1"/>
</dbReference>
<sequence>MKKTIAPCMLCLVLLLALFSPSLSQGTQYCPIEVTMDGPPCGENGKWDCLQLMIQRFGAASNPNTCSCTTLPNMRRTCDCIKLC</sequence>
<keyword evidence="7" id="KW-1185">Reference proteome</keyword>
<evidence type="ECO:0000256" key="2">
    <source>
        <dbReference type="ARBA" id="ARBA00006722"/>
    </source>
</evidence>
<accession>A0A6A3A7A7</accession>
<dbReference type="AlphaFoldDB" id="A0A6A3A7A7"/>
<name>A0A6A3A7A7_HIBSY</name>
<evidence type="ECO:0000256" key="3">
    <source>
        <dbReference type="ARBA" id="ARBA00022525"/>
    </source>
</evidence>
<evidence type="ECO:0000256" key="4">
    <source>
        <dbReference type="ARBA" id="ARBA00022729"/>
    </source>
</evidence>
<dbReference type="EMBL" id="VEPZ02001044">
    <property type="protein sequence ID" value="KAE8699055.1"/>
    <property type="molecule type" value="Genomic_DNA"/>
</dbReference>
<dbReference type="GO" id="GO:0007165">
    <property type="term" value="P:signal transduction"/>
    <property type="evidence" value="ECO:0007669"/>
    <property type="project" value="InterPro"/>
</dbReference>
<proteinExistence type="inferred from homology"/>
<dbReference type="InterPro" id="IPR010682">
    <property type="entry name" value="SCRL"/>
</dbReference>
<keyword evidence="4 5" id="KW-0732">Signal</keyword>
<gene>
    <name evidence="6" type="ORF">F3Y22_tig00110597pilonHSYRG01376</name>
</gene>
<protein>
    <submittedName>
        <fullName evidence="6">Uncharacterized protein</fullName>
    </submittedName>
</protein>
<organism evidence="6 7">
    <name type="scientific">Hibiscus syriacus</name>
    <name type="common">Rose of Sharon</name>
    <dbReference type="NCBI Taxonomy" id="106335"/>
    <lineage>
        <taxon>Eukaryota</taxon>
        <taxon>Viridiplantae</taxon>
        <taxon>Streptophyta</taxon>
        <taxon>Embryophyta</taxon>
        <taxon>Tracheophyta</taxon>
        <taxon>Spermatophyta</taxon>
        <taxon>Magnoliopsida</taxon>
        <taxon>eudicotyledons</taxon>
        <taxon>Gunneridae</taxon>
        <taxon>Pentapetalae</taxon>
        <taxon>rosids</taxon>
        <taxon>malvids</taxon>
        <taxon>Malvales</taxon>
        <taxon>Malvaceae</taxon>
        <taxon>Malvoideae</taxon>
        <taxon>Hibiscus</taxon>
    </lineage>
</organism>
<comment type="caution">
    <text evidence="6">The sequence shown here is derived from an EMBL/GenBank/DDBJ whole genome shotgun (WGS) entry which is preliminary data.</text>
</comment>
<evidence type="ECO:0000313" key="7">
    <source>
        <dbReference type="Proteomes" id="UP000436088"/>
    </source>
</evidence>